<dbReference type="NCBIfam" id="TIGR01460">
    <property type="entry name" value="HAD-SF-IIA"/>
    <property type="match status" value="1"/>
</dbReference>
<dbReference type="InterPro" id="IPR006357">
    <property type="entry name" value="HAD-SF_hydro_IIA"/>
</dbReference>
<organism evidence="1 2">
    <name type="scientific">Pelistega europaea</name>
    <dbReference type="NCBI Taxonomy" id="106147"/>
    <lineage>
        <taxon>Bacteria</taxon>
        <taxon>Pseudomonadati</taxon>
        <taxon>Pseudomonadota</taxon>
        <taxon>Betaproteobacteria</taxon>
        <taxon>Burkholderiales</taxon>
        <taxon>Alcaligenaceae</taxon>
        <taxon>Pelistega</taxon>
    </lineage>
</organism>
<reference evidence="1 2" key="1">
    <citation type="submission" date="2020-05" db="EMBL/GenBank/DDBJ databases">
        <authorList>
            <person name="Niu N."/>
        </authorList>
    </citation>
    <scope>NUCLEOTIDE SEQUENCE [LARGE SCALE GENOMIC DNA]</scope>
    <source>
        <strain evidence="1 2">LMG10982</strain>
    </source>
</reference>
<dbReference type="InterPro" id="IPR006439">
    <property type="entry name" value="HAD-SF_hydro_IA"/>
</dbReference>
<dbReference type="PANTHER" id="PTHR19288:SF46">
    <property type="entry name" value="HALOACID DEHALOGENASE-LIKE HYDROLASE DOMAIN-CONTAINING PROTEIN 2"/>
    <property type="match status" value="1"/>
</dbReference>
<comment type="caution">
    <text evidence="1">The sequence shown here is derived from an EMBL/GenBank/DDBJ whole genome shotgun (WGS) entry which is preliminary data.</text>
</comment>
<dbReference type="AlphaFoldDB" id="A0A7Y4LAG9"/>
<proteinExistence type="predicted"/>
<dbReference type="RefSeq" id="WP_171587832.1">
    <property type="nucleotide sequence ID" value="NZ_JABGBO010000002.1"/>
</dbReference>
<name>A0A7Y4LAG9_9BURK</name>
<sequence length="261" mass="28700">MKSIKGIIFDIDGTLVLNQKALPGALETVSSLKEKGCQLRLISNMTSKSPVELSHMLGSMGFNIDPEEIQTAVSVCIEYLNNHCDKTVFLAIPEKLLPLFSGVNKTQDNPDFVVMGDLDSEFNYSLLNRIFNYLTSGAELITFHKNPFYFRDNAKWLDSGAFTMALEQATGKTAVVMGKPSPVLFERAVASMGLDKKEVLVIGDDVSSDIQGARNAGLKSLLVGSGKFQPSHLETYRISKDEFLPHISDLITMLEKDDEAA</sequence>
<dbReference type="SUPFAM" id="SSF56784">
    <property type="entry name" value="HAD-like"/>
    <property type="match status" value="1"/>
</dbReference>
<dbReference type="Pfam" id="PF13242">
    <property type="entry name" value="Hydrolase_like"/>
    <property type="match status" value="1"/>
</dbReference>
<gene>
    <name evidence="1" type="ORF">HKX40_01575</name>
</gene>
<dbReference type="GO" id="GO:0005737">
    <property type="term" value="C:cytoplasm"/>
    <property type="evidence" value="ECO:0007669"/>
    <property type="project" value="TreeGrafter"/>
</dbReference>
<accession>A0A7Y4LAG9</accession>
<evidence type="ECO:0000313" key="2">
    <source>
        <dbReference type="Proteomes" id="UP000541421"/>
    </source>
</evidence>
<evidence type="ECO:0000313" key="1">
    <source>
        <dbReference type="EMBL" id="NOL48832.1"/>
    </source>
</evidence>
<dbReference type="GO" id="GO:0016791">
    <property type="term" value="F:phosphatase activity"/>
    <property type="evidence" value="ECO:0007669"/>
    <property type="project" value="TreeGrafter"/>
</dbReference>
<dbReference type="PRINTS" id="PR00413">
    <property type="entry name" value="HADHALOGNASE"/>
</dbReference>
<dbReference type="EMBL" id="JABGBO010000002">
    <property type="protein sequence ID" value="NOL48832.1"/>
    <property type="molecule type" value="Genomic_DNA"/>
</dbReference>
<dbReference type="Proteomes" id="UP000541421">
    <property type="component" value="Unassembled WGS sequence"/>
</dbReference>
<dbReference type="Gene3D" id="3.40.50.1000">
    <property type="entry name" value="HAD superfamily/HAD-like"/>
    <property type="match status" value="2"/>
</dbReference>
<keyword evidence="1" id="KW-0378">Hydrolase</keyword>
<dbReference type="NCBIfam" id="TIGR01549">
    <property type="entry name" value="HAD-SF-IA-v1"/>
    <property type="match status" value="1"/>
</dbReference>
<keyword evidence="2" id="KW-1185">Reference proteome</keyword>
<dbReference type="Pfam" id="PF13344">
    <property type="entry name" value="Hydrolase_6"/>
    <property type="match status" value="1"/>
</dbReference>
<dbReference type="InterPro" id="IPR023214">
    <property type="entry name" value="HAD_sf"/>
</dbReference>
<dbReference type="InterPro" id="IPR036412">
    <property type="entry name" value="HAD-like_sf"/>
</dbReference>
<protein>
    <submittedName>
        <fullName evidence="1">HAD-IIA family hydrolase</fullName>
    </submittedName>
</protein>
<dbReference type="PANTHER" id="PTHR19288">
    <property type="entry name" value="4-NITROPHENYLPHOSPHATASE-RELATED"/>
    <property type="match status" value="1"/>
</dbReference>